<proteinExistence type="predicted"/>
<feature type="signal peptide" evidence="2">
    <location>
        <begin position="1"/>
        <end position="21"/>
    </location>
</feature>
<keyword evidence="1" id="KW-1133">Transmembrane helix</keyword>
<keyword evidence="4" id="KW-1185">Reference proteome</keyword>
<dbReference type="Proteomes" id="UP001381693">
    <property type="component" value="Unassembled WGS sequence"/>
</dbReference>
<comment type="caution">
    <text evidence="3">The sequence shown here is derived from an EMBL/GenBank/DDBJ whole genome shotgun (WGS) entry which is preliminary data.</text>
</comment>
<evidence type="ECO:0000256" key="2">
    <source>
        <dbReference type="SAM" id="SignalP"/>
    </source>
</evidence>
<keyword evidence="2" id="KW-0732">Signal</keyword>
<keyword evidence="1" id="KW-0812">Transmembrane</keyword>
<dbReference type="EMBL" id="JAXCGZ010023268">
    <property type="protein sequence ID" value="KAK7014730.1"/>
    <property type="molecule type" value="Genomic_DNA"/>
</dbReference>
<name>A0AAN8WIE8_HALRR</name>
<evidence type="ECO:0000313" key="3">
    <source>
        <dbReference type="EMBL" id="KAK7014730.1"/>
    </source>
</evidence>
<feature type="chain" id="PRO_5042945436" evidence="2">
    <location>
        <begin position="22"/>
        <end position="130"/>
    </location>
</feature>
<feature type="transmembrane region" description="Helical" evidence="1">
    <location>
        <begin position="55"/>
        <end position="73"/>
    </location>
</feature>
<evidence type="ECO:0000256" key="1">
    <source>
        <dbReference type="SAM" id="Phobius"/>
    </source>
</evidence>
<sequence>MTRRLAAFLGLLAWLVSVVDGKGVLYENDDLDREGSQNDSDSLGIDPKNAVGNSAYSILGFILGGSLLFVTLFDPTRKPIIQFFDSLFGAKAGRRRRETGTGLESHVAAAFDAVSAALDKMEIISKIAQK</sequence>
<accession>A0AAN8WIE8</accession>
<protein>
    <submittedName>
        <fullName evidence="3">Uncharacterized protein</fullName>
    </submittedName>
</protein>
<organism evidence="3 4">
    <name type="scientific">Halocaridina rubra</name>
    <name type="common">Hawaiian red shrimp</name>
    <dbReference type="NCBI Taxonomy" id="373956"/>
    <lineage>
        <taxon>Eukaryota</taxon>
        <taxon>Metazoa</taxon>
        <taxon>Ecdysozoa</taxon>
        <taxon>Arthropoda</taxon>
        <taxon>Crustacea</taxon>
        <taxon>Multicrustacea</taxon>
        <taxon>Malacostraca</taxon>
        <taxon>Eumalacostraca</taxon>
        <taxon>Eucarida</taxon>
        <taxon>Decapoda</taxon>
        <taxon>Pleocyemata</taxon>
        <taxon>Caridea</taxon>
        <taxon>Atyoidea</taxon>
        <taxon>Atyidae</taxon>
        <taxon>Halocaridina</taxon>
    </lineage>
</organism>
<reference evidence="3 4" key="1">
    <citation type="submission" date="2023-11" db="EMBL/GenBank/DDBJ databases">
        <title>Halocaridina rubra genome assembly.</title>
        <authorList>
            <person name="Smith C."/>
        </authorList>
    </citation>
    <scope>NUCLEOTIDE SEQUENCE [LARGE SCALE GENOMIC DNA]</scope>
    <source>
        <strain evidence="3">EP-1</strain>
        <tissue evidence="3">Whole</tissue>
    </source>
</reference>
<evidence type="ECO:0000313" key="4">
    <source>
        <dbReference type="Proteomes" id="UP001381693"/>
    </source>
</evidence>
<keyword evidence="1" id="KW-0472">Membrane</keyword>
<dbReference type="AlphaFoldDB" id="A0AAN8WIE8"/>
<gene>
    <name evidence="3" type="ORF">SK128_024733</name>
</gene>